<reference evidence="3 4" key="1">
    <citation type="journal article" date="2013" name="Mar. Genomics">
        <title>Expression of sulfatases in Rhodopirellula baltica and the diversity of sulfatases in the genus Rhodopirellula.</title>
        <authorList>
            <person name="Wegner C.E."/>
            <person name="Richter-Heitmann T."/>
            <person name="Klindworth A."/>
            <person name="Klockow C."/>
            <person name="Richter M."/>
            <person name="Achstetter T."/>
            <person name="Glockner F.O."/>
            <person name="Harder J."/>
        </authorList>
    </citation>
    <scope>NUCLEOTIDE SEQUENCE [LARGE SCALE GENOMIC DNA]</scope>
    <source>
        <strain evidence="3 4">WH47</strain>
    </source>
</reference>
<sequence length="89" mass="10291">MIKRTEGEELLEAQRAKMLEERSKEFYALRGQSVELIFGDAKGNRRHDRFHGRGLKRAETETGLLTLARNLHRLDRLQRNASNPMKTAA</sequence>
<gene>
    <name evidence="3" type="ORF">RBWH47_02508</name>
    <name evidence="2" type="ORF">RBWH47_05154</name>
</gene>
<dbReference type="EMBL" id="AFAR01000056">
    <property type="protein sequence ID" value="EGF28993.1"/>
    <property type="molecule type" value="Genomic_DNA"/>
</dbReference>
<feature type="domain" description="Transposase DDE" evidence="1">
    <location>
        <begin position="4"/>
        <end position="74"/>
    </location>
</feature>
<evidence type="ECO:0000313" key="3">
    <source>
        <dbReference type="EMBL" id="EGF28993.1"/>
    </source>
</evidence>
<evidence type="ECO:0000313" key="4">
    <source>
        <dbReference type="Proteomes" id="UP000006222"/>
    </source>
</evidence>
<dbReference type="InterPro" id="IPR025668">
    <property type="entry name" value="Tnp_DDE_dom"/>
</dbReference>
<dbReference type="AlphaFoldDB" id="F2AMM6"/>
<dbReference type="PATRIC" id="fig|991778.3.peg.3696"/>
<proteinExistence type="predicted"/>
<protein>
    <submittedName>
        <fullName evidence="3">Transposase</fullName>
    </submittedName>
</protein>
<name>F2AMM6_RHOBT</name>
<dbReference type="Proteomes" id="UP000006222">
    <property type="component" value="Unassembled WGS sequence"/>
</dbReference>
<evidence type="ECO:0000259" key="1">
    <source>
        <dbReference type="Pfam" id="PF13751"/>
    </source>
</evidence>
<accession>F2AMM6</accession>
<dbReference type="Pfam" id="PF13751">
    <property type="entry name" value="DDE_Tnp_1_6"/>
    <property type="match status" value="1"/>
</dbReference>
<comment type="caution">
    <text evidence="3">The sequence shown here is derived from an EMBL/GenBank/DDBJ whole genome shotgun (WGS) entry which is preliminary data.</text>
</comment>
<organism evidence="3 4">
    <name type="scientific">Rhodopirellula baltica WH47</name>
    <dbReference type="NCBI Taxonomy" id="991778"/>
    <lineage>
        <taxon>Bacteria</taxon>
        <taxon>Pseudomonadati</taxon>
        <taxon>Planctomycetota</taxon>
        <taxon>Planctomycetia</taxon>
        <taxon>Pirellulales</taxon>
        <taxon>Pirellulaceae</taxon>
        <taxon>Rhodopirellula</taxon>
    </lineage>
</organism>
<dbReference type="EMBL" id="AFAR01000179">
    <property type="protein sequence ID" value="EGF26586.1"/>
    <property type="molecule type" value="Genomic_DNA"/>
</dbReference>
<evidence type="ECO:0000313" key="2">
    <source>
        <dbReference type="EMBL" id="EGF26586.1"/>
    </source>
</evidence>